<keyword evidence="4" id="KW-0378">Hydrolase</keyword>
<dbReference type="eggNOG" id="KOG0689">
    <property type="taxonomic scope" value="Eukaryota"/>
</dbReference>
<keyword evidence="5" id="KW-0788">Thiol protease</keyword>
<keyword evidence="10" id="KW-1185">Reference proteome</keyword>
<dbReference type="Gene3D" id="1.20.900.10">
    <property type="entry name" value="Dbl homology (DH) domain"/>
    <property type="match status" value="1"/>
</dbReference>
<feature type="domain" description="Ubiquitin-like protease family profile" evidence="8">
    <location>
        <begin position="213"/>
        <end position="378"/>
    </location>
</feature>
<dbReference type="InterPro" id="IPR003653">
    <property type="entry name" value="Peptidase_C48_C"/>
</dbReference>
<dbReference type="FunFam" id="1.20.900.10:FF:000054">
    <property type="entry name" value="CDC-42 Guanine nucleotide Exchange Factor"/>
    <property type="match status" value="1"/>
</dbReference>
<sequence length="745" mass="86220">MTVKGVDHQDHKLSKLPRFPECCSRTYSDSSHLTAVSCITKAFKESINVNSMPLPKLKTKLKKAFILKIGNVGYSCMHCHESNGCLIKRNNKKHAEMDLNEAARHLASNTCKYRSNVRTGNVYIFEIEADGTVMASAGFVKNGGLFDYEQFDEITGQNNKTNEKIKEDEKEGAPSSSTLLAPVTVPDTANRLVENAWNPKLPQEEQLVEGFNMEILRKDLRKLEGLRWLNDNIINFYLQLICHRSLQNPEYPKTFALNTYFYGNLTEKGYASVRRWTKKTDLFSYDLILVPVHKLDHWSLAVVDLAKKKIDLFDSKYDRDMEVLRTLKEYIVEEYEHKKMKQFDFTAWEFRQITERPRQSDDNNSDCGVFLCQYAQCISLRKTPLFSEEDMPNLRKLMVYQILKKNLCSEESTLAGALSPRRDTREVTNAYDEMIATEISYVADLKEVIIHYLEPFEAVENQNSLPEALRGKPDCLFGNIRELYKFHHRVVLEDLVAARSTAEMCRVLMQHRNQIYITYRTYCQIHGSNQKVRDSVKSHPFFKDCQRKANHNMDMSSYLLKPIQRIMKYQLLLGNIMDDCPADVRDEIAMTRDSMVELLNQIDASMQQLHISGYNGDLKSLGLLRLQTECDVYTYNRNKKAELSRAQKRFIFFFDGAVMFCKKRVSNPGTGLNSEPEYFEHKFCIPMTSLGHEVASRTGEGRFEVWDKAKTDAYVIETIDPSARTKWIQRLGKSDTSQDTWLDQK</sequence>
<keyword evidence="3" id="KW-0645">Protease</keyword>
<dbReference type="SMART" id="SM00325">
    <property type="entry name" value="RhoGEF"/>
    <property type="match status" value="1"/>
</dbReference>
<evidence type="ECO:0000256" key="1">
    <source>
        <dbReference type="ARBA" id="ARBA00005234"/>
    </source>
</evidence>
<protein>
    <submittedName>
        <fullName evidence="9">Uncharacterized protein</fullName>
    </submittedName>
</protein>
<gene>
    <name evidence="9" type="ORF">CAEBREN_02540</name>
</gene>
<dbReference type="InterPro" id="IPR038765">
    <property type="entry name" value="Papain-like_cys_pep_sf"/>
</dbReference>
<dbReference type="Proteomes" id="UP000008068">
    <property type="component" value="Unassembled WGS sequence"/>
</dbReference>
<dbReference type="GO" id="GO:0008234">
    <property type="term" value="F:cysteine-type peptidase activity"/>
    <property type="evidence" value="ECO:0007669"/>
    <property type="project" value="UniProtKB-KW"/>
</dbReference>
<keyword evidence="2" id="KW-0344">Guanine-nucleotide releasing factor</keyword>
<dbReference type="InterPro" id="IPR051336">
    <property type="entry name" value="RhoGEF_Guanine_NuclExch_SF"/>
</dbReference>
<evidence type="ECO:0000259" key="8">
    <source>
        <dbReference type="PROSITE" id="PS50600"/>
    </source>
</evidence>
<dbReference type="PROSITE" id="PS50600">
    <property type="entry name" value="ULP_PROTEASE"/>
    <property type="match status" value="1"/>
</dbReference>
<dbReference type="Gene3D" id="3.40.395.10">
    <property type="entry name" value="Adenoviral Proteinase, Chain A"/>
    <property type="match status" value="1"/>
</dbReference>
<organism evidence="10">
    <name type="scientific">Caenorhabditis brenneri</name>
    <name type="common">Nematode worm</name>
    <dbReference type="NCBI Taxonomy" id="135651"/>
    <lineage>
        <taxon>Eukaryota</taxon>
        <taxon>Metazoa</taxon>
        <taxon>Ecdysozoa</taxon>
        <taxon>Nematoda</taxon>
        <taxon>Chromadorea</taxon>
        <taxon>Rhabditida</taxon>
        <taxon>Rhabditina</taxon>
        <taxon>Rhabditomorpha</taxon>
        <taxon>Rhabditoidea</taxon>
        <taxon>Rhabditidae</taxon>
        <taxon>Peloderinae</taxon>
        <taxon>Caenorhabditis</taxon>
    </lineage>
</organism>
<dbReference type="FunFam" id="3.40.395.10:FF:000001">
    <property type="entry name" value="Sentrin-specific protease 1"/>
    <property type="match status" value="1"/>
</dbReference>
<evidence type="ECO:0000256" key="5">
    <source>
        <dbReference type="ARBA" id="ARBA00022807"/>
    </source>
</evidence>
<evidence type="ECO:0000313" key="10">
    <source>
        <dbReference type="Proteomes" id="UP000008068"/>
    </source>
</evidence>
<evidence type="ECO:0000256" key="2">
    <source>
        <dbReference type="ARBA" id="ARBA00022658"/>
    </source>
</evidence>
<reference evidence="10" key="1">
    <citation type="submission" date="2011-07" db="EMBL/GenBank/DDBJ databases">
        <authorList>
            <consortium name="Caenorhabditis brenneri Sequencing and Analysis Consortium"/>
            <person name="Wilson R.K."/>
        </authorList>
    </citation>
    <scope>NUCLEOTIDE SEQUENCE [LARGE SCALE GENOMIC DNA]</scope>
    <source>
        <strain evidence="10">PB2801</strain>
    </source>
</reference>
<evidence type="ECO:0000256" key="4">
    <source>
        <dbReference type="ARBA" id="ARBA00022801"/>
    </source>
</evidence>
<dbReference type="InParanoid" id="G0P795"/>
<dbReference type="Gene3D" id="2.30.29.30">
    <property type="entry name" value="Pleckstrin-homology domain (PH domain)/Phosphotyrosine-binding domain (PTB)"/>
    <property type="match status" value="1"/>
</dbReference>
<dbReference type="SUPFAM" id="SSF48065">
    <property type="entry name" value="DBL homology domain (DH-domain)"/>
    <property type="match status" value="1"/>
</dbReference>
<proteinExistence type="inferred from homology"/>
<dbReference type="HOGENOM" id="CLU_008965_0_0_1"/>
<dbReference type="InterPro" id="IPR000219">
    <property type="entry name" value="DH_dom"/>
</dbReference>
<feature type="domain" description="DH" evidence="7">
    <location>
        <begin position="426"/>
        <end position="605"/>
    </location>
</feature>
<accession>G0P795</accession>
<evidence type="ECO:0000313" key="9">
    <source>
        <dbReference type="EMBL" id="EGT46873.1"/>
    </source>
</evidence>
<dbReference type="GO" id="GO:0005737">
    <property type="term" value="C:cytoplasm"/>
    <property type="evidence" value="ECO:0007669"/>
    <property type="project" value="TreeGrafter"/>
</dbReference>
<evidence type="ECO:0000259" key="7">
    <source>
        <dbReference type="PROSITE" id="PS50010"/>
    </source>
</evidence>
<dbReference type="Pfam" id="PF22697">
    <property type="entry name" value="SOS1_NGEF_PH"/>
    <property type="match status" value="1"/>
</dbReference>
<dbReference type="InterPro" id="IPR035899">
    <property type="entry name" value="DBL_dom_sf"/>
</dbReference>
<dbReference type="OrthoDB" id="10004999at2759"/>
<evidence type="ECO:0000256" key="6">
    <source>
        <dbReference type="SAM" id="MobiDB-lite"/>
    </source>
</evidence>
<evidence type="ECO:0000256" key="3">
    <source>
        <dbReference type="ARBA" id="ARBA00022670"/>
    </source>
</evidence>
<dbReference type="InterPro" id="IPR011993">
    <property type="entry name" value="PH-like_dom_sf"/>
</dbReference>
<dbReference type="AlphaFoldDB" id="G0P795"/>
<dbReference type="GO" id="GO:0060255">
    <property type="term" value="P:regulation of macromolecule metabolic process"/>
    <property type="evidence" value="ECO:0007669"/>
    <property type="project" value="UniProtKB-ARBA"/>
</dbReference>
<dbReference type="SUPFAM" id="SSF50729">
    <property type="entry name" value="PH domain-like"/>
    <property type="match status" value="1"/>
</dbReference>
<name>G0P795_CAEBE</name>
<dbReference type="InterPro" id="IPR055251">
    <property type="entry name" value="SOS1_NGEF_PH"/>
</dbReference>
<dbReference type="EMBL" id="GL380110">
    <property type="protein sequence ID" value="EGT46873.1"/>
    <property type="molecule type" value="Genomic_DNA"/>
</dbReference>
<dbReference type="GO" id="GO:0080090">
    <property type="term" value="P:regulation of primary metabolic process"/>
    <property type="evidence" value="ECO:0007669"/>
    <property type="project" value="UniProtKB-ARBA"/>
</dbReference>
<dbReference type="GO" id="GO:0005085">
    <property type="term" value="F:guanyl-nucleotide exchange factor activity"/>
    <property type="evidence" value="ECO:0007669"/>
    <property type="project" value="UniProtKB-KW"/>
</dbReference>
<dbReference type="Pfam" id="PF02902">
    <property type="entry name" value="Peptidase_C48"/>
    <property type="match status" value="1"/>
</dbReference>
<dbReference type="CDD" id="cd00160">
    <property type="entry name" value="RhoGEF"/>
    <property type="match status" value="1"/>
</dbReference>
<feature type="region of interest" description="Disordered" evidence="6">
    <location>
        <begin position="157"/>
        <end position="179"/>
    </location>
</feature>
<dbReference type="PANTHER" id="PTHR22826">
    <property type="entry name" value="RHO GUANINE EXCHANGE FACTOR-RELATED"/>
    <property type="match status" value="1"/>
</dbReference>
<dbReference type="STRING" id="135651.G0P795"/>
<dbReference type="SUPFAM" id="SSF54001">
    <property type="entry name" value="Cysteine proteinases"/>
    <property type="match status" value="1"/>
</dbReference>
<feature type="compositionally biased region" description="Basic and acidic residues" evidence="6">
    <location>
        <begin position="161"/>
        <end position="172"/>
    </location>
</feature>
<dbReference type="PROSITE" id="PS50010">
    <property type="entry name" value="DH_2"/>
    <property type="match status" value="1"/>
</dbReference>
<dbReference type="GO" id="GO:0006508">
    <property type="term" value="P:proteolysis"/>
    <property type="evidence" value="ECO:0007669"/>
    <property type="project" value="UniProtKB-KW"/>
</dbReference>
<comment type="similarity">
    <text evidence="1">Belongs to the peptidase C48 family.</text>
</comment>
<dbReference type="PANTHER" id="PTHR22826:SF211">
    <property type="entry name" value="LD43457P"/>
    <property type="match status" value="1"/>
</dbReference>
<dbReference type="eggNOG" id="KOG0778">
    <property type="taxonomic scope" value="Eukaryota"/>
</dbReference>
<dbReference type="Pfam" id="PF00621">
    <property type="entry name" value="RhoGEF"/>
    <property type="match status" value="1"/>
</dbReference>